<evidence type="ECO:0000313" key="6">
    <source>
        <dbReference type="EMBL" id="SFZ80722.1"/>
    </source>
</evidence>
<keyword evidence="3" id="KW-0547">Nucleotide-binding</keyword>
<evidence type="ECO:0000256" key="1">
    <source>
        <dbReference type="ARBA" id="ARBA00005417"/>
    </source>
</evidence>
<dbReference type="GO" id="GO:0022857">
    <property type="term" value="F:transmembrane transporter activity"/>
    <property type="evidence" value="ECO:0007669"/>
    <property type="project" value="InterPro"/>
</dbReference>
<dbReference type="InterPro" id="IPR003439">
    <property type="entry name" value="ABC_transporter-like_ATP-bd"/>
</dbReference>
<dbReference type="InterPro" id="IPR008995">
    <property type="entry name" value="Mo/tungstate-bd_C_term_dom"/>
</dbReference>
<protein>
    <submittedName>
        <fullName evidence="6">Iron(III) transport system ATP-binding protein</fullName>
    </submittedName>
</protein>
<evidence type="ECO:0000256" key="3">
    <source>
        <dbReference type="ARBA" id="ARBA00022741"/>
    </source>
</evidence>
<evidence type="ECO:0000313" key="7">
    <source>
        <dbReference type="Proteomes" id="UP000183447"/>
    </source>
</evidence>
<dbReference type="Proteomes" id="UP000183447">
    <property type="component" value="Unassembled WGS sequence"/>
</dbReference>
<dbReference type="InterPro" id="IPR017871">
    <property type="entry name" value="ABC_transporter-like_CS"/>
</dbReference>
<keyword evidence="7" id="KW-1185">Reference proteome</keyword>
<dbReference type="SUPFAM" id="SSF50331">
    <property type="entry name" value="MOP-like"/>
    <property type="match status" value="1"/>
</dbReference>
<dbReference type="STRING" id="665118.SAMN02983003_0087"/>
<evidence type="ECO:0000256" key="4">
    <source>
        <dbReference type="ARBA" id="ARBA00022840"/>
    </source>
</evidence>
<dbReference type="PANTHER" id="PTHR42781">
    <property type="entry name" value="SPERMIDINE/PUTRESCINE IMPORT ATP-BINDING PROTEIN POTA"/>
    <property type="match status" value="1"/>
</dbReference>
<evidence type="ECO:0000256" key="2">
    <source>
        <dbReference type="ARBA" id="ARBA00022448"/>
    </source>
</evidence>
<dbReference type="PROSITE" id="PS00211">
    <property type="entry name" value="ABC_TRANSPORTER_1"/>
    <property type="match status" value="1"/>
</dbReference>
<dbReference type="Pfam" id="PF08402">
    <property type="entry name" value="TOBE_2"/>
    <property type="match status" value="1"/>
</dbReference>
<dbReference type="InterPro" id="IPR003593">
    <property type="entry name" value="AAA+_ATPase"/>
</dbReference>
<dbReference type="AlphaFoldDB" id="A0A1K2HS79"/>
<dbReference type="Pfam" id="PF00005">
    <property type="entry name" value="ABC_tran"/>
    <property type="match status" value="1"/>
</dbReference>
<feature type="domain" description="ABC transporter" evidence="5">
    <location>
        <begin position="16"/>
        <end position="250"/>
    </location>
</feature>
<dbReference type="RefSeq" id="WP_072341290.1">
    <property type="nucleotide sequence ID" value="NZ_FPKU01000001.1"/>
</dbReference>
<reference evidence="6 7" key="1">
    <citation type="submission" date="2016-11" db="EMBL/GenBank/DDBJ databases">
        <authorList>
            <person name="Jaros S."/>
            <person name="Januszkiewicz K."/>
            <person name="Wedrychowicz H."/>
        </authorList>
    </citation>
    <scope>NUCLEOTIDE SEQUENCE [LARGE SCALE GENOMIC DNA]</scope>
    <source>
        <strain evidence="6 7">ATCC 23634</strain>
    </source>
</reference>
<keyword evidence="2" id="KW-0813">Transport</keyword>
<dbReference type="InterPro" id="IPR027417">
    <property type="entry name" value="P-loop_NTPase"/>
</dbReference>
<dbReference type="Gene3D" id="3.40.50.300">
    <property type="entry name" value="P-loop containing nucleotide triphosphate hydrolases"/>
    <property type="match status" value="1"/>
</dbReference>
<comment type="similarity">
    <text evidence="1">Belongs to the ABC transporter superfamily.</text>
</comment>
<dbReference type="GO" id="GO:0043190">
    <property type="term" value="C:ATP-binding cassette (ABC) transporter complex"/>
    <property type="evidence" value="ECO:0007669"/>
    <property type="project" value="InterPro"/>
</dbReference>
<dbReference type="InterPro" id="IPR050093">
    <property type="entry name" value="ABC_SmlMolc_Importer"/>
</dbReference>
<dbReference type="PROSITE" id="PS50893">
    <property type="entry name" value="ABC_TRANSPORTER_2"/>
    <property type="match status" value="1"/>
</dbReference>
<keyword evidence="4 6" id="KW-0067">ATP-binding</keyword>
<sequence>MAPQDRAHHKGQAHDLHLLGLEKTYGNYHAVRGIDLHVPAGHMVSLIGSSGCGKTTTLRMIAGLETPSAGSIRSGDIVLSEGRQMLPPEARDMGMVFQTYALWPHMTVAQNVGYGLAQKKLGKAEIADKVRQVLDIVNLPSHAERYPSQLSGGQQQRVALARAIASEPRTLLFDEPLSNLDAVLREQMRFEIRSLQQRLGITAIYVTHSQEEALALSDSIAVMREGRIVQSGDPTTIYSLPETEFVAAFIGLANILTLSGASRDGQSLVGRLGTSQPIRAAAGAIETARDPLKICVRPVEITVLGAGAAIAPGMNSLTGTVRDTIFTGGLVDYFVRLDAAPEIELRVQSTPPIRARKGEPVTLVFDPSRTVALRD</sequence>
<dbReference type="GO" id="GO:0016887">
    <property type="term" value="F:ATP hydrolysis activity"/>
    <property type="evidence" value="ECO:0007669"/>
    <property type="project" value="InterPro"/>
</dbReference>
<organism evidence="6 7">
    <name type="scientific">Devosia enhydra</name>
    <dbReference type="NCBI Taxonomy" id="665118"/>
    <lineage>
        <taxon>Bacteria</taxon>
        <taxon>Pseudomonadati</taxon>
        <taxon>Pseudomonadota</taxon>
        <taxon>Alphaproteobacteria</taxon>
        <taxon>Hyphomicrobiales</taxon>
        <taxon>Devosiaceae</taxon>
        <taxon>Devosia</taxon>
    </lineage>
</organism>
<dbReference type="GO" id="GO:0005524">
    <property type="term" value="F:ATP binding"/>
    <property type="evidence" value="ECO:0007669"/>
    <property type="project" value="UniProtKB-KW"/>
</dbReference>
<dbReference type="EMBL" id="FPKU01000001">
    <property type="protein sequence ID" value="SFZ80722.1"/>
    <property type="molecule type" value="Genomic_DNA"/>
</dbReference>
<dbReference type="InterPro" id="IPR013611">
    <property type="entry name" value="Transp-assoc_OB_typ2"/>
</dbReference>
<accession>A0A1K2HS79</accession>
<evidence type="ECO:0000259" key="5">
    <source>
        <dbReference type="PROSITE" id="PS50893"/>
    </source>
</evidence>
<proteinExistence type="inferred from homology"/>
<dbReference type="PANTHER" id="PTHR42781:SF4">
    <property type="entry name" value="SPERMIDINE_PUTRESCINE IMPORT ATP-BINDING PROTEIN POTA"/>
    <property type="match status" value="1"/>
</dbReference>
<dbReference type="SMART" id="SM00382">
    <property type="entry name" value="AAA"/>
    <property type="match status" value="1"/>
</dbReference>
<dbReference type="FunFam" id="3.40.50.300:FF:000425">
    <property type="entry name" value="Probable ABC transporter, ATP-binding subunit"/>
    <property type="match status" value="1"/>
</dbReference>
<dbReference type="GO" id="GO:0015697">
    <property type="term" value="P:quaternary ammonium group transport"/>
    <property type="evidence" value="ECO:0007669"/>
    <property type="project" value="UniProtKB-ARBA"/>
</dbReference>
<dbReference type="SUPFAM" id="SSF52540">
    <property type="entry name" value="P-loop containing nucleoside triphosphate hydrolases"/>
    <property type="match status" value="1"/>
</dbReference>
<name>A0A1K2HS79_9HYPH</name>
<gene>
    <name evidence="6" type="ORF">SAMN02983003_0087</name>
</gene>